<protein>
    <submittedName>
        <fullName evidence="2">Uncharacterized protein</fullName>
    </submittedName>
</protein>
<gene>
    <name evidence="2" type="ORF">GEV37_04980</name>
</gene>
<evidence type="ECO:0000313" key="2">
    <source>
        <dbReference type="EMBL" id="MCB8888479.1"/>
    </source>
</evidence>
<name>A0ABS8DQ98_9GAMM</name>
<keyword evidence="1" id="KW-0732">Signal</keyword>
<dbReference type="EMBL" id="WHVL01000001">
    <property type="protein sequence ID" value="MCB8888479.1"/>
    <property type="molecule type" value="Genomic_DNA"/>
</dbReference>
<keyword evidence="3" id="KW-1185">Reference proteome</keyword>
<feature type="signal peptide" evidence="1">
    <location>
        <begin position="1"/>
        <end position="22"/>
    </location>
</feature>
<reference evidence="2 3" key="1">
    <citation type="journal article" date="2021" name="Sci. Rep.">
        <title>Genome analysis of a halophilic bacterium Halomonas malpeensis YU-PRIM-29(T) reveals its exopolysaccharide and pigment producing capabilities.</title>
        <authorList>
            <person name="Athmika"/>
            <person name="Ghate S.D."/>
            <person name="Arun A.B."/>
            <person name="Rao S.S."/>
            <person name="Kumar S.T.A."/>
            <person name="Kandiyil M.K."/>
            <person name="Saptami K."/>
            <person name="Rekha P.D."/>
        </authorList>
    </citation>
    <scope>NUCLEOTIDE SEQUENCE [LARGE SCALE GENOMIC DNA]</scope>
    <source>
        <strain evidence="3">prim 29</strain>
    </source>
</reference>
<organism evidence="2 3">
    <name type="scientific">Vreelandella malpeensis</name>
    <dbReference type="NCBI Taxonomy" id="1172368"/>
    <lineage>
        <taxon>Bacteria</taxon>
        <taxon>Pseudomonadati</taxon>
        <taxon>Pseudomonadota</taxon>
        <taxon>Gammaproteobacteria</taxon>
        <taxon>Oceanospirillales</taxon>
        <taxon>Halomonadaceae</taxon>
        <taxon>Vreelandella</taxon>
    </lineage>
</organism>
<accession>A0ABS8DQ98</accession>
<evidence type="ECO:0000313" key="3">
    <source>
        <dbReference type="Proteomes" id="UP001319882"/>
    </source>
</evidence>
<proteinExistence type="predicted"/>
<evidence type="ECO:0000256" key="1">
    <source>
        <dbReference type="SAM" id="SignalP"/>
    </source>
</evidence>
<comment type="caution">
    <text evidence="2">The sequence shown here is derived from an EMBL/GenBank/DDBJ whole genome shotgun (WGS) entry which is preliminary data.</text>
</comment>
<sequence>MTLPLYRSLAPFAFGAAGLVFAAGAFAAPLTISEPHDHGAWQALTLDDGDKRHFRAVEATSYSDATLSVNATQGVCHLPWLEMRVTLEETQTDDRAVNLVPARLRVDREPLVDTMAEFIVERGDDGFYSHFYLGELDTLLSQMSGGEKLFIGFDQGEAEPWTMTFDLDGAGEALAEMRQRCADA</sequence>
<feature type="chain" id="PRO_5045758280" evidence="1">
    <location>
        <begin position="23"/>
        <end position="184"/>
    </location>
</feature>
<dbReference type="Proteomes" id="UP001319882">
    <property type="component" value="Unassembled WGS sequence"/>
</dbReference>
<dbReference type="RefSeq" id="WP_227389129.1">
    <property type="nucleotide sequence ID" value="NZ_JBHSCJ010000003.1"/>
</dbReference>